<reference evidence="9 10" key="1">
    <citation type="submission" date="2019-09" db="EMBL/GenBank/DDBJ databases">
        <title>Genome sequence of Adhaeribacter sp. M2.</title>
        <authorList>
            <person name="Srinivasan S."/>
        </authorList>
    </citation>
    <scope>NUCLEOTIDE SEQUENCE [LARGE SCALE GENOMIC DNA]</scope>
    <source>
        <strain evidence="9 10">M2</strain>
    </source>
</reference>
<keyword evidence="10" id="KW-1185">Reference proteome</keyword>
<protein>
    <submittedName>
        <fullName evidence="9">Tetratricopeptide repeat protein</fullName>
    </submittedName>
</protein>
<dbReference type="Pfam" id="PF13432">
    <property type="entry name" value="TPR_16"/>
    <property type="match status" value="1"/>
</dbReference>
<dbReference type="PANTHER" id="PTHR46208:SF1">
    <property type="entry name" value="MITOCHONDRIAL IMPORT RECEPTOR SUBUNIT TOM70"/>
    <property type="match status" value="1"/>
</dbReference>
<keyword evidence="3" id="KW-0677">Repeat</keyword>
<feature type="repeat" description="TPR" evidence="8">
    <location>
        <begin position="127"/>
        <end position="160"/>
    </location>
</feature>
<keyword evidence="6" id="KW-0472">Membrane</keyword>
<keyword evidence="5" id="KW-1133">Transmembrane helix</keyword>
<comment type="subcellular location">
    <subcellularLocation>
        <location evidence="1">Membrane</location>
        <topology evidence="1">Single-pass membrane protein</topology>
    </subcellularLocation>
</comment>
<evidence type="ECO:0000256" key="6">
    <source>
        <dbReference type="ARBA" id="ARBA00023136"/>
    </source>
</evidence>
<comment type="caution">
    <text evidence="9">The sequence shown here is derived from an EMBL/GenBank/DDBJ whole genome shotgun (WGS) entry which is preliminary data.</text>
</comment>
<dbReference type="PROSITE" id="PS51257">
    <property type="entry name" value="PROKAR_LIPOPROTEIN"/>
    <property type="match status" value="1"/>
</dbReference>
<evidence type="ECO:0000256" key="5">
    <source>
        <dbReference type="ARBA" id="ARBA00022989"/>
    </source>
</evidence>
<dbReference type="InterPro" id="IPR019734">
    <property type="entry name" value="TPR_rpt"/>
</dbReference>
<feature type="repeat" description="TPR" evidence="8">
    <location>
        <begin position="297"/>
        <end position="330"/>
    </location>
</feature>
<gene>
    <name evidence="9" type="ORF">F0P94_12870</name>
</gene>
<dbReference type="AlphaFoldDB" id="A0A5N1IWQ5"/>
<dbReference type="EMBL" id="VTWT01000006">
    <property type="protein sequence ID" value="KAA9332879.1"/>
    <property type="molecule type" value="Genomic_DNA"/>
</dbReference>
<dbReference type="Gene3D" id="1.25.40.10">
    <property type="entry name" value="Tetratricopeptide repeat domain"/>
    <property type="match status" value="2"/>
</dbReference>
<comment type="similarity">
    <text evidence="7">Belongs to the Tom70 family.</text>
</comment>
<dbReference type="InterPro" id="IPR011990">
    <property type="entry name" value="TPR-like_helical_dom_sf"/>
</dbReference>
<evidence type="ECO:0000256" key="7">
    <source>
        <dbReference type="ARBA" id="ARBA00038030"/>
    </source>
</evidence>
<evidence type="ECO:0000313" key="10">
    <source>
        <dbReference type="Proteomes" id="UP000326570"/>
    </source>
</evidence>
<dbReference type="RefSeq" id="WP_150904291.1">
    <property type="nucleotide sequence ID" value="NZ_VTWT01000006.1"/>
</dbReference>
<dbReference type="Pfam" id="PF13181">
    <property type="entry name" value="TPR_8"/>
    <property type="match status" value="1"/>
</dbReference>
<evidence type="ECO:0000256" key="3">
    <source>
        <dbReference type="ARBA" id="ARBA00022737"/>
    </source>
</evidence>
<feature type="repeat" description="TPR" evidence="8">
    <location>
        <begin position="161"/>
        <end position="194"/>
    </location>
</feature>
<dbReference type="Proteomes" id="UP000326570">
    <property type="component" value="Unassembled WGS sequence"/>
</dbReference>
<dbReference type="PROSITE" id="PS50005">
    <property type="entry name" value="TPR"/>
    <property type="match status" value="3"/>
</dbReference>
<accession>A0A5N1IWQ5</accession>
<evidence type="ECO:0000256" key="4">
    <source>
        <dbReference type="ARBA" id="ARBA00022803"/>
    </source>
</evidence>
<name>A0A5N1IWQ5_9BACT</name>
<dbReference type="GO" id="GO:0016020">
    <property type="term" value="C:membrane"/>
    <property type="evidence" value="ECO:0007669"/>
    <property type="project" value="UniProtKB-SubCell"/>
</dbReference>
<proteinExistence type="inferred from homology"/>
<evidence type="ECO:0000256" key="8">
    <source>
        <dbReference type="PROSITE-ProRule" id="PRU00339"/>
    </source>
</evidence>
<sequence>MNFKMRLRYSLLVVAGLLGACSGEKKDQEKMVDLKTVSDKPDAKISYLTEAIEKDPNNAGLYAQRSRLYLDLKQDKAALADAEKAISLDNSKGEYYFLKAKAQRNLNRLEAALNSAQAAESRNYRTGDLYILMGEINLIIKQYQKAIDYLNLALRLSSFNEYAYFYKGVVYAESGDTTRAISNLQTALEQAPAFVEPYIELAKINTAQKHYKEAATYIESGLRYDPGNATLYINQGYNLVAQHYPDSAMASFKRALVADSSLYLATYNLGVIEYNRDRYAQAIPHFEKVLPHAAKLPNLNLLLAHSYEKIGQTDAALRQYNIVLQKTPDDAFARNAVRRLQGRKTKPDTTASQK</sequence>
<organism evidence="9 10">
    <name type="scientific">Adhaeribacter soli</name>
    <dbReference type="NCBI Taxonomy" id="2607655"/>
    <lineage>
        <taxon>Bacteria</taxon>
        <taxon>Pseudomonadati</taxon>
        <taxon>Bacteroidota</taxon>
        <taxon>Cytophagia</taxon>
        <taxon>Cytophagales</taxon>
        <taxon>Hymenobacteraceae</taxon>
        <taxon>Adhaeribacter</taxon>
    </lineage>
</organism>
<dbReference type="Pfam" id="PF14559">
    <property type="entry name" value="TPR_19"/>
    <property type="match status" value="2"/>
</dbReference>
<keyword evidence="2" id="KW-0812">Transmembrane</keyword>
<keyword evidence="4 8" id="KW-0802">TPR repeat</keyword>
<evidence type="ECO:0000256" key="1">
    <source>
        <dbReference type="ARBA" id="ARBA00004167"/>
    </source>
</evidence>
<dbReference type="PANTHER" id="PTHR46208">
    <property type="entry name" value="MITOCHONDRIAL IMPORT RECEPTOR SUBUNIT TOM70"/>
    <property type="match status" value="1"/>
</dbReference>
<evidence type="ECO:0000256" key="2">
    <source>
        <dbReference type="ARBA" id="ARBA00022692"/>
    </source>
</evidence>
<dbReference type="SUPFAM" id="SSF48452">
    <property type="entry name" value="TPR-like"/>
    <property type="match status" value="1"/>
</dbReference>
<evidence type="ECO:0000313" key="9">
    <source>
        <dbReference type="EMBL" id="KAA9332879.1"/>
    </source>
</evidence>
<dbReference type="SMART" id="SM00028">
    <property type="entry name" value="TPR"/>
    <property type="match status" value="8"/>
</dbReference>